<evidence type="ECO:0000313" key="2">
    <source>
        <dbReference type="EMBL" id="KAJ3614081.1"/>
    </source>
</evidence>
<comment type="caution">
    <text evidence="2">The sequence shown here is derived from an EMBL/GenBank/DDBJ whole genome shotgun (WGS) entry which is preliminary data.</text>
</comment>
<feature type="region of interest" description="Disordered" evidence="1">
    <location>
        <begin position="1"/>
        <end position="148"/>
    </location>
</feature>
<evidence type="ECO:0000256" key="1">
    <source>
        <dbReference type="SAM" id="MobiDB-lite"/>
    </source>
</evidence>
<dbReference type="Proteomes" id="UP001148018">
    <property type="component" value="Unassembled WGS sequence"/>
</dbReference>
<feature type="compositionally biased region" description="Basic and acidic residues" evidence="1">
    <location>
        <begin position="63"/>
        <end position="89"/>
    </location>
</feature>
<protein>
    <submittedName>
        <fullName evidence="2">Uncharacterized protein</fullName>
    </submittedName>
</protein>
<name>A0A9Q0IYA3_9TELE</name>
<feature type="compositionally biased region" description="Basic and acidic residues" evidence="1">
    <location>
        <begin position="1"/>
        <end position="27"/>
    </location>
</feature>
<reference evidence="2" key="1">
    <citation type="submission" date="2022-07" db="EMBL/GenBank/DDBJ databases">
        <title>Chromosome-level genome of Muraenolepis orangiensis.</title>
        <authorList>
            <person name="Kim J."/>
        </authorList>
    </citation>
    <scope>NUCLEOTIDE SEQUENCE</scope>
    <source>
        <strain evidence="2">KU_S4_2022</strain>
        <tissue evidence="2">Muscle</tissue>
    </source>
</reference>
<gene>
    <name evidence="2" type="ORF">NHX12_017658</name>
</gene>
<dbReference type="EMBL" id="JANIIK010000034">
    <property type="protein sequence ID" value="KAJ3614081.1"/>
    <property type="molecule type" value="Genomic_DNA"/>
</dbReference>
<dbReference type="OrthoDB" id="8401023at2759"/>
<organism evidence="2 3">
    <name type="scientific">Muraenolepis orangiensis</name>
    <name type="common">Patagonian moray cod</name>
    <dbReference type="NCBI Taxonomy" id="630683"/>
    <lineage>
        <taxon>Eukaryota</taxon>
        <taxon>Metazoa</taxon>
        <taxon>Chordata</taxon>
        <taxon>Craniata</taxon>
        <taxon>Vertebrata</taxon>
        <taxon>Euteleostomi</taxon>
        <taxon>Actinopterygii</taxon>
        <taxon>Neopterygii</taxon>
        <taxon>Teleostei</taxon>
        <taxon>Neoteleostei</taxon>
        <taxon>Acanthomorphata</taxon>
        <taxon>Zeiogadaria</taxon>
        <taxon>Gadariae</taxon>
        <taxon>Gadiformes</taxon>
        <taxon>Muraenolepidoidei</taxon>
        <taxon>Muraenolepididae</taxon>
        <taxon>Muraenolepis</taxon>
    </lineage>
</organism>
<accession>A0A9Q0IYA3</accession>
<feature type="compositionally biased region" description="Basic and acidic residues" evidence="1">
    <location>
        <begin position="104"/>
        <end position="120"/>
    </location>
</feature>
<feature type="region of interest" description="Disordered" evidence="1">
    <location>
        <begin position="220"/>
        <end position="246"/>
    </location>
</feature>
<sequence>MNSKEMEHAPGCPFRDRSPREKRKGGPDESCGGPDEGWSGDHPLDSCGSKKKRHRSSSPQQADVKEPPCSHDRNSRRRETLDDHDHGDGDEGTSQKHSGRSKSLTRDADVDLKNRRRSSDFRSWSPADWEQHYGDWPIDLSRRPSSDDFVYQPDPFEYLMDNETQQDGNMLRDALQRPQCSHMAQADFPDAQRLEPYTTKGFQLFLRLLNQEVDINLPNNISLAEAPAPPAPPETEEEAPNEPDNC</sequence>
<keyword evidence="3" id="KW-1185">Reference proteome</keyword>
<feature type="compositionally biased region" description="Acidic residues" evidence="1">
    <location>
        <begin position="234"/>
        <end position="246"/>
    </location>
</feature>
<proteinExistence type="predicted"/>
<evidence type="ECO:0000313" key="3">
    <source>
        <dbReference type="Proteomes" id="UP001148018"/>
    </source>
</evidence>
<dbReference type="AlphaFoldDB" id="A0A9Q0IYA3"/>